<feature type="region of interest" description="Disordered" evidence="1">
    <location>
        <begin position="1"/>
        <end position="20"/>
    </location>
</feature>
<comment type="caution">
    <text evidence="2">The sequence shown here is derived from an EMBL/GenBank/DDBJ whole genome shotgun (WGS) entry which is preliminary data.</text>
</comment>
<reference evidence="2 3" key="1">
    <citation type="journal article" date="2021" name="Elife">
        <title>Chloroplast acquisition without the gene transfer in kleptoplastic sea slugs, Plakobranchus ocellatus.</title>
        <authorList>
            <person name="Maeda T."/>
            <person name="Takahashi S."/>
            <person name="Yoshida T."/>
            <person name="Shimamura S."/>
            <person name="Takaki Y."/>
            <person name="Nagai Y."/>
            <person name="Toyoda A."/>
            <person name="Suzuki Y."/>
            <person name="Arimoto A."/>
            <person name="Ishii H."/>
            <person name="Satoh N."/>
            <person name="Nishiyama T."/>
            <person name="Hasebe M."/>
            <person name="Maruyama T."/>
            <person name="Minagawa J."/>
            <person name="Obokata J."/>
            <person name="Shigenobu S."/>
        </authorList>
    </citation>
    <scope>NUCLEOTIDE SEQUENCE [LARGE SCALE GENOMIC DNA]</scope>
</reference>
<dbReference type="Proteomes" id="UP000735302">
    <property type="component" value="Unassembled WGS sequence"/>
</dbReference>
<sequence>MERRQFIDQNSGLIGHRDSGRLNGQRKVTLEDLPGSVSRQWKRDRAVHCDSAREAGRCIVTTEERPCSAS</sequence>
<evidence type="ECO:0000256" key="1">
    <source>
        <dbReference type="SAM" id="MobiDB-lite"/>
    </source>
</evidence>
<organism evidence="2 3">
    <name type="scientific">Plakobranchus ocellatus</name>
    <dbReference type="NCBI Taxonomy" id="259542"/>
    <lineage>
        <taxon>Eukaryota</taxon>
        <taxon>Metazoa</taxon>
        <taxon>Spiralia</taxon>
        <taxon>Lophotrochozoa</taxon>
        <taxon>Mollusca</taxon>
        <taxon>Gastropoda</taxon>
        <taxon>Heterobranchia</taxon>
        <taxon>Euthyneura</taxon>
        <taxon>Panpulmonata</taxon>
        <taxon>Sacoglossa</taxon>
        <taxon>Placobranchoidea</taxon>
        <taxon>Plakobranchidae</taxon>
        <taxon>Plakobranchus</taxon>
    </lineage>
</organism>
<dbReference type="EMBL" id="BLXT01007705">
    <property type="protein sequence ID" value="GFO41626.1"/>
    <property type="molecule type" value="Genomic_DNA"/>
</dbReference>
<evidence type="ECO:0000313" key="2">
    <source>
        <dbReference type="EMBL" id="GFO41626.1"/>
    </source>
</evidence>
<accession>A0AAV4DCH9</accession>
<dbReference type="AlphaFoldDB" id="A0AAV4DCH9"/>
<keyword evidence="3" id="KW-1185">Reference proteome</keyword>
<proteinExistence type="predicted"/>
<gene>
    <name evidence="2" type="ORF">PoB_006813100</name>
</gene>
<name>A0AAV4DCH9_9GAST</name>
<evidence type="ECO:0000313" key="3">
    <source>
        <dbReference type="Proteomes" id="UP000735302"/>
    </source>
</evidence>
<protein>
    <submittedName>
        <fullName evidence="2">Uncharacterized protein</fullName>
    </submittedName>
</protein>